<name>A0ACA9PSG5_9GLOM</name>
<keyword evidence="2" id="KW-1185">Reference proteome</keyword>
<sequence>KWWQARNEGADGACDLPLTMSLTPSTSRESSTSNVSVNKQIILEEDEYTEGLSRIIARDFFPTLNHLTAANEYLSALESQDPSLINNSIRTLQDLGPTPLVRHGQTQTPLRTPARNGSQSGPNKRRRYEEDLSLDEYQARYTSEDNASFTEILDEENKKRRERFKWAFEAQRKVMDGRLIEDTKRERMLLEGTGENDARGPKDEAETEEVLQEKEDVILEESSETKDVMGPTQDDRTPYVSAWKFKARNNLMFAPDADESPYHPPANPSIPKAVTEGIREPKSITHSATRLPSPPPETSPEQIVPPSPTRSRIDAAISGVRYVPSGEREEGAAGPNGYNYVPTIPSPSPDQLGPAALKELMTMGTLLSTPRLLSSARDGDQAPMDDIQATPFRINAPSRREQTGHRLSMKASKSIREKAALLAGGSKKGDMAPPSVGMTPKRTAANLTPAARNLLARSTGQKETSTPLRPSIGGSIFDGNSKGSKGVERDLKNVKWTPSPMTRR</sequence>
<dbReference type="Proteomes" id="UP000789525">
    <property type="component" value="Unassembled WGS sequence"/>
</dbReference>
<reference evidence="1" key="1">
    <citation type="submission" date="2021-06" db="EMBL/GenBank/DDBJ databases">
        <authorList>
            <person name="Kallberg Y."/>
            <person name="Tangrot J."/>
            <person name="Rosling A."/>
        </authorList>
    </citation>
    <scope>NUCLEOTIDE SEQUENCE</scope>
    <source>
        <strain evidence="1">CL356</strain>
    </source>
</reference>
<proteinExistence type="predicted"/>
<comment type="caution">
    <text evidence="1">The sequence shown here is derived from an EMBL/GenBank/DDBJ whole genome shotgun (WGS) entry which is preliminary data.</text>
</comment>
<evidence type="ECO:0000313" key="1">
    <source>
        <dbReference type="EMBL" id="CAG8714613.1"/>
    </source>
</evidence>
<protein>
    <submittedName>
        <fullName evidence="1">14133_t:CDS:1</fullName>
    </submittedName>
</protein>
<evidence type="ECO:0000313" key="2">
    <source>
        <dbReference type="Proteomes" id="UP000789525"/>
    </source>
</evidence>
<feature type="non-terminal residue" evidence="1">
    <location>
        <position position="1"/>
    </location>
</feature>
<accession>A0ACA9PSG5</accession>
<gene>
    <name evidence="1" type="ORF">ACOLOM_LOCUS10843</name>
</gene>
<organism evidence="1 2">
    <name type="scientific">Acaulospora colombiana</name>
    <dbReference type="NCBI Taxonomy" id="27376"/>
    <lineage>
        <taxon>Eukaryota</taxon>
        <taxon>Fungi</taxon>
        <taxon>Fungi incertae sedis</taxon>
        <taxon>Mucoromycota</taxon>
        <taxon>Glomeromycotina</taxon>
        <taxon>Glomeromycetes</taxon>
        <taxon>Diversisporales</taxon>
        <taxon>Acaulosporaceae</taxon>
        <taxon>Acaulospora</taxon>
    </lineage>
</organism>
<dbReference type="EMBL" id="CAJVPT010036460">
    <property type="protein sequence ID" value="CAG8714613.1"/>
    <property type="molecule type" value="Genomic_DNA"/>
</dbReference>